<evidence type="ECO:0000313" key="4">
    <source>
        <dbReference type="Proteomes" id="UP000276133"/>
    </source>
</evidence>
<keyword evidence="1" id="KW-1133">Transmembrane helix</keyword>
<comment type="caution">
    <text evidence="3">The sequence shown here is derived from an EMBL/GenBank/DDBJ whole genome shotgun (WGS) entry which is preliminary data.</text>
</comment>
<protein>
    <submittedName>
        <fullName evidence="3">Uncharacterized protein</fullName>
    </submittedName>
</protein>
<keyword evidence="4" id="KW-1185">Reference proteome</keyword>
<gene>
    <name evidence="3" type="ORF">BpHYR1_035373</name>
</gene>
<sequence length="162" mass="18421">MKFLCLALILAFSFIQEIESGQLCYYYPRNSFNNRFRSTILCPNRCCSTLYPSSVSEACCTNYFNIGWWIWLIIGLAFICVPAILAIIVIICIKSKRKQKGKIIRVPPPVPVYTNDTVYFTNEASPPMYSDLYNEQSNPTYNPTAFSVNNSQIANGNSEQIL</sequence>
<feature type="non-terminal residue" evidence="3">
    <location>
        <position position="162"/>
    </location>
</feature>
<feature type="transmembrane region" description="Helical" evidence="1">
    <location>
        <begin position="68"/>
        <end position="93"/>
    </location>
</feature>
<keyword evidence="1" id="KW-0472">Membrane</keyword>
<dbReference type="EMBL" id="REGN01013368">
    <property type="protein sequence ID" value="RMZ94012.1"/>
    <property type="molecule type" value="Genomic_DNA"/>
</dbReference>
<organism evidence="3 4">
    <name type="scientific">Brachionus plicatilis</name>
    <name type="common">Marine rotifer</name>
    <name type="synonym">Brachionus muelleri</name>
    <dbReference type="NCBI Taxonomy" id="10195"/>
    <lineage>
        <taxon>Eukaryota</taxon>
        <taxon>Metazoa</taxon>
        <taxon>Spiralia</taxon>
        <taxon>Gnathifera</taxon>
        <taxon>Rotifera</taxon>
        <taxon>Eurotatoria</taxon>
        <taxon>Monogononta</taxon>
        <taxon>Pseudotrocha</taxon>
        <taxon>Ploima</taxon>
        <taxon>Brachionidae</taxon>
        <taxon>Brachionus</taxon>
    </lineage>
</organism>
<evidence type="ECO:0000256" key="2">
    <source>
        <dbReference type="SAM" id="SignalP"/>
    </source>
</evidence>
<accession>A0A3M7P4M6</accession>
<dbReference type="OrthoDB" id="10220978at2759"/>
<proteinExistence type="predicted"/>
<dbReference type="AlphaFoldDB" id="A0A3M7P4M6"/>
<evidence type="ECO:0000313" key="3">
    <source>
        <dbReference type="EMBL" id="RMZ94012.1"/>
    </source>
</evidence>
<feature type="chain" id="PRO_5017944340" evidence="2">
    <location>
        <begin position="21"/>
        <end position="162"/>
    </location>
</feature>
<feature type="signal peptide" evidence="2">
    <location>
        <begin position="1"/>
        <end position="20"/>
    </location>
</feature>
<reference evidence="3 4" key="1">
    <citation type="journal article" date="2018" name="Sci. Rep.">
        <title>Genomic signatures of local adaptation to the degree of environmental predictability in rotifers.</title>
        <authorList>
            <person name="Franch-Gras L."/>
            <person name="Hahn C."/>
            <person name="Garcia-Roger E.M."/>
            <person name="Carmona M.J."/>
            <person name="Serra M."/>
            <person name="Gomez A."/>
        </authorList>
    </citation>
    <scope>NUCLEOTIDE SEQUENCE [LARGE SCALE GENOMIC DNA]</scope>
    <source>
        <strain evidence="3">HYR1</strain>
    </source>
</reference>
<dbReference type="Proteomes" id="UP000276133">
    <property type="component" value="Unassembled WGS sequence"/>
</dbReference>
<keyword evidence="2" id="KW-0732">Signal</keyword>
<keyword evidence="1" id="KW-0812">Transmembrane</keyword>
<evidence type="ECO:0000256" key="1">
    <source>
        <dbReference type="SAM" id="Phobius"/>
    </source>
</evidence>
<name>A0A3M7P4M6_BRAPC</name>